<dbReference type="STRING" id="1033810.HLPCO_001866"/>
<dbReference type="GO" id="GO:0016747">
    <property type="term" value="F:acyltransferase activity, transferring groups other than amino-acyl groups"/>
    <property type="evidence" value="ECO:0007669"/>
    <property type="project" value="InterPro"/>
</dbReference>
<comment type="caution">
    <text evidence="4">The sequence shown here is derived from an EMBL/GenBank/DDBJ whole genome shotgun (WGS) entry which is preliminary data.</text>
</comment>
<proteinExistence type="predicted"/>
<evidence type="ECO:0000256" key="1">
    <source>
        <dbReference type="ARBA" id="ARBA00022679"/>
    </source>
</evidence>
<keyword evidence="5" id="KW-1185">Reference proteome</keyword>
<evidence type="ECO:0000259" key="3">
    <source>
        <dbReference type="PROSITE" id="PS51186"/>
    </source>
</evidence>
<feature type="domain" description="N-acetyltransferase" evidence="3">
    <location>
        <begin position="6"/>
        <end position="159"/>
    </location>
</feature>
<keyword evidence="1" id="KW-0808">Transferase</keyword>
<dbReference type="eggNOG" id="ENOG50336M9">
    <property type="taxonomic scope" value="Bacteria"/>
</dbReference>
<dbReference type="Pfam" id="PF00583">
    <property type="entry name" value="Acetyltransf_1"/>
    <property type="match status" value="1"/>
</dbReference>
<evidence type="ECO:0000313" key="5">
    <source>
        <dbReference type="Proteomes" id="UP000005707"/>
    </source>
</evidence>
<name>F7Q0P2_9MOLU</name>
<dbReference type="EMBL" id="AFNU02000006">
    <property type="protein sequence ID" value="ERJ11952.1"/>
    <property type="molecule type" value="Genomic_DNA"/>
</dbReference>
<dbReference type="PANTHER" id="PTHR42919:SF8">
    <property type="entry name" value="N-ALPHA-ACETYLTRANSFERASE 50"/>
    <property type="match status" value="1"/>
</dbReference>
<dbReference type="CDD" id="cd04301">
    <property type="entry name" value="NAT_SF"/>
    <property type="match status" value="1"/>
</dbReference>
<evidence type="ECO:0000256" key="2">
    <source>
        <dbReference type="ARBA" id="ARBA00023315"/>
    </source>
</evidence>
<protein>
    <submittedName>
        <fullName evidence="4">Gcn5-related N-acetyltransferase domain protein</fullName>
    </submittedName>
</protein>
<dbReference type="InParanoid" id="F7Q0P2"/>
<evidence type="ECO:0000313" key="4">
    <source>
        <dbReference type="EMBL" id="ERJ11952.1"/>
    </source>
</evidence>
<dbReference type="InterPro" id="IPR000182">
    <property type="entry name" value="GNAT_dom"/>
</dbReference>
<dbReference type="InterPro" id="IPR051556">
    <property type="entry name" value="N-term/lysine_N-AcTrnsfr"/>
</dbReference>
<organism evidence="4 5">
    <name type="scientific">Haloplasma contractile SSD-17B</name>
    <dbReference type="NCBI Taxonomy" id="1033810"/>
    <lineage>
        <taxon>Bacteria</taxon>
        <taxon>Bacillati</taxon>
        <taxon>Mycoplasmatota</taxon>
        <taxon>Mollicutes</taxon>
        <taxon>Haloplasmatales</taxon>
        <taxon>Haloplasmataceae</taxon>
        <taxon>Haloplasma</taxon>
    </lineage>
</organism>
<keyword evidence="2" id="KW-0012">Acyltransferase</keyword>
<reference evidence="4 5" key="1">
    <citation type="journal article" date="2011" name="J. Bacteriol.">
        <title>Genome sequence of Haloplasma contractile, an unusual contractile bacterium from a deep-sea anoxic brine lake.</title>
        <authorList>
            <person name="Antunes A."/>
            <person name="Alam I."/>
            <person name="El Dorry H."/>
            <person name="Siam R."/>
            <person name="Robertson A."/>
            <person name="Bajic V.B."/>
            <person name="Stingl U."/>
        </authorList>
    </citation>
    <scope>NUCLEOTIDE SEQUENCE [LARGE SCALE GENOMIC DNA]</scope>
    <source>
        <strain evidence="4 5">SSD-17B</strain>
    </source>
</reference>
<accession>F7Q0P2</accession>
<dbReference type="PANTHER" id="PTHR42919">
    <property type="entry name" value="N-ALPHA-ACETYLTRANSFERASE"/>
    <property type="match status" value="1"/>
</dbReference>
<dbReference type="Gene3D" id="3.40.630.30">
    <property type="match status" value="1"/>
</dbReference>
<dbReference type="RefSeq" id="WP_008827166.1">
    <property type="nucleotide sequence ID" value="NZ_AFNU02000006.1"/>
</dbReference>
<dbReference type="PROSITE" id="PS51186">
    <property type="entry name" value="GNAT"/>
    <property type="match status" value="1"/>
</dbReference>
<dbReference type="Proteomes" id="UP000005707">
    <property type="component" value="Unassembled WGS sequence"/>
</dbReference>
<reference evidence="4 5" key="2">
    <citation type="journal article" date="2013" name="PLoS ONE">
        <title>INDIGO - INtegrated Data Warehouse of MIcrobial GenOmes with Examples from the Red Sea Extremophiles.</title>
        <authorList>
            <person name="Alam I."/>
            <person name="Antunes A."/>
            <person name="Kamau A.A."/>
            <person name="Ba Alawi W."/>
            <person name="Kalkatawi M."/>
            <person name="Stingl U."/>
            <person name="Bajic V.B."/>
        </authorList>
    </citation>
    <scope>NUCLEOTIDE SEQUENCE [LARGE SCALE GENOMIC DNA]</scope>
    <source>
        <strain evidence="4 5">SSD-17B</strain>
    </source>
</reference>
<sequence length="159" mass="18692">MCIEIIEVKKKNYSEFMDMINWRQSGVRAKELRKEDKLNPYSIQQLSYGDCLTSNHFFIYAAKVNNEMVGYINACVIPKPDRRKGTLFIDEVWTQPSYRNRGIARTLLNRVIELGEELNLWECRLTFDLTNKASTKIYREAGFKEKSCMFGRLSLNDKE</sequence>
<gene>
    <name evidence="4" type="ORF">HLPCO_001866</name>
</gene>
<dbReference type="OrthoDB" id="948250at2"/>
<dbReference type="InterPro" id="IPR016181">
    <property type="entry name" value="Acyl_CoA_acyltransferase"/>
</dbReference>
<dbReference type="AlphaFoldDB" id="F7Q0P2"/>
<dbReference type="SUPFAM" id="SSF55729">
    <property type="entry name" value="Acyl-CoA N-acyltransferases (Nat)"/>
    <property type="match status" value="1"/>
</dbReference>